<evidence type="ECO:0000313" key="2">
    <source>
        <dbReference type="EMBL" id="MBB5263489.1"/>
    </source>
</evidence>
<evidence type="ECO:0000259" key="1">
    <source>
        <dbReference type="PROSITE" id="PS51186"/>
    </source>
</evidence>
<dbReference type="AlphaFoldDB" id="A0A7W8H7S5"/>
<dbReference type="SUPFAM" id="SSF55729">
    <property type="entry name" value="Acyl-CoA N-acyltransferases (Nat)"/>
    <property type="match status" value="1"/>
</dbReference>
<dbReference type="PROSITE" id="PS51186">
    <property type="entry name" value="GNAT"/>
    <property type="match status" value="1"/>
</dbReference>
<dbReference type="CDD" id="cd04301">
    <property type="entry name" value="NAT_SF"/>
    <property type="match status" value="1"/>
</dbReference>
<organism evidence="2 3">
    <name type="scientific">Catenibacillus scindens</name>
    <dbReference type="NCBI Taxonomy" id="673271"/>
    <lineage>
        <taxon>Bacteria</taxon>
        <taxon>Bacillati</taxon>
        <taxon>Bacillota</taxon>
        <taxon>Clostridia</taxon>
        <taxon>Lachnospirales</taxon>
        <taxon>Lachnospiraceae</taxon>
        <taxon>Catenibacillus</taxon>
    </lineage>
</organism>
<comment type="caution">
    <text evidence="2">The sequence shown here is derived from an EMBL/GenBank/DDBJ whole genome shotgun (WGS) entry which is preliminary data.</text>
</comment>
<dbReference type="EC" id="2.3.1.82" evidence="2"/>
<dbReference type="RefSeq" id="WP_183771332.1">
    <property type="nucleotide sequence ID" value="NZ_JACHFW010000002.1"/>
</dbReference>
<proteinExistence type="predicted"/>
<gene>
    <name evidence="2" type="ORF">HNP82_000587</name>
</gene>
<sequence length="152" mass="17356">MEVHTLDLTDIEAIKKLMLDIFSGEPWNDRWSDRQLHAYITQLTGNANSLAFGAFIDGKLAGISLGRIINWYEGTEYWIDEFGIHPGMQQAGVGSRFMGEIERQVADRKISYIVLLTERHVPAYNFYRKNGFNENEENVCFIKKVPCGGAHK</sequence>
<keyword evidence="2" id="KW-0012">Acyltransferase</keyword>
<dbReference type="InterPro" id="IPR000182">
    <property type="entry name" value="GNAT_dom"/>
</dbReference>
<dbReference type="Gene3D" id="3.40.630.30">
    <property type="match status" value="1"/>
</dbReference>
<reference evidence="2 3" key="1">
    <citation type="submission" date="2020-08" db="EMBL/GenBank/DDBJ databases">
        <title>Genomic Encyclopedia of Type Strains, Phase IV (KMG-IV): sequencing the most valuable type-strain genomes for metagenomic binning, comparative biology and taxonomic classification.</title>
        <authorList>
            <person name="Goeker M."/>
        </authorList>
    </citation>
    <scope>NUCLEOTIDE SEQUENCE [LARGE SCALE GENOMIC DNA]</scope>
    <source>
        <strain evidence="2 3">DSM 106146</strain>
    </source>
</reference>
<feature type="domain" description="N-acetyltransferase" evidence="1">
    <location>
        <begin position="1"/>
        <end position="148"/>
    </location>
</feature>
<dbReference type="GO" id="GO:0047663">
    <property type="term" value="F:aminoglycoside 6'-N-acetyltransferase activity"/>
    <property type="evidence" value="ECO:0007669"/>
    <property type="project" value="UniProtKB-EC"/>
</dbReference>
<dbReference type="InterPro" id="IPR016181">
    <property type="entry name" value="Acyl_CoA_acyltransferase"/>
</dbReference>
<accession>A0A7W8H7S5</accession>
<dbReference type="Proteomes" id="UP000543642">
    <property type="component" value="Unassembled WGS sequence"/>
</dbReference>
<name>A0A7W8H7S5_9FIRM</name>
<dbReference type="EMBL" id="JACHFW010000002">
    <property type="protein sequence ID" value="MBB5263489.1"/>
    <property type="molecule type" value="Genomic_DNA"/>
</dbReference>
<evidence type="ECO:0000313" key="3">
    <source>
        <dbReference type="Proteomes" id="UP000543642"/>
    </source>
</evidence>
<dbReference type="Pfam" id="PF00583">
    <property type="entry name" value="Acetyltransf_1"/>
    <property type="match status" value="1"/>
</dbReference>
<keyword evidence="3" id="KW-1185">Reference proteome</keyword>
<keyword evidence="2" id="KW-0808">Transferase</keyword>
<protein>
    <submittedName>
        <fullName evidence="2">Aminoglycoside 6'-N-acetyltransferase I</fullName>
        <ecNumber evidence="2">2.3.1.82</ecNumber>
    </submittedName>
</protein>